<comment type="caution">
    <text evidence="12">The sequence shown here is derived from an EMBL/GenBank/DDBJ whole genome shotgun (WGS) entry which is preliminary data.</text>
</comment>
<comment type="function">
    <text evidence="8">The phosphoenolpyruvate-dependent sugar phosphotransferase system (sugar PTS), a major carbohydrate active transport system, catalyzes the phosphorylation of incoming sugar substrates concomitantly with their translocation across the cell membrane. The enzyme II UlaABC PTS system is involved in ascorbate transport.</text>
</comment>
<evidence type="ECO:0000259" key="11">
    <source>
        <dbReference type="PROSITE" id="PS51094"/>
    </source>
</evidence>
<evidence type="ECO:0000313" key="13">
    <source>
        <dbReference type="Proteomes" id="UP000309885"/>
    </source>
</evidence>
<dbReference type="GO" id="GO:0009401">
    <property type="term" value="P:phosphoenolpyruvate-dependent sugar phosphotransferase system"/>
    <property type="evidence" value="ECO:0007669"/>
    <property type="project" value="UniProtKB-KW"/>
</dbReference>
<dbReference type="InterPro" id="IPR051351">
    <property type="entry name" value="Ascorbate-PTS_EIIA_comp"/>
</dbReference>
<name>A0A5R8LNZ6_LACZE</name>
<keyword evidence="6" id="KW-0598">Phosphotransferase system</keyword>
<reference evidence="12 13" key="1">
    <citation type="submission" date="2019-05" db="EMBL/GenBank/DDBJ databases">
        <title>Genome-based reclassification of Lactobacillus casei as Lactobacillus casei subsp. casei. subsp.nov., description of Lactobacillus casei subsp. zeae subsp. nov., and emended description of Lactobacillus casei.</title>
        <authorList>
            <person name="Huang C.-H."/>
        </authorList>
    </citation>
    <scope>NUCLEOTIDE SEQUENCE [LARGE SCALE GENOMIC DNA]</scope>
    <source>
        <strain evidence="12 13">CRBIP24.44</strain>
    </source>
</reference>
<evidence type="ECO:0000256" key="9">
    <source>
        <dbReference type="ARBA" id="ARBA00041175"/>
    </source>
</evidence>
<dbReference type="CDD" id="cd00211">
    <property type="entry name" value="PTS_IIA_fru"/>
    <property type="match status" value="1"/>
</dbReference>
<keyword evidence="5" id="KW-0808">Transferase</keyword>
<dbReference type="RefSeq" id="WP_138131256.1">
    <property type="nucleotide sequence ID" value="NZ_VBWO01000008.1"/>
</dbReference>
<dbReference type="PANTHER" id="PTHR36203:SF1">
    <property type="entry name" value="ASCORBATE-SPECIFIC PTS SYSTEM EIIA COMPONENT"/>
    <property type="match status" value="1"/>
</dbReference>
<gene>
    <name evidence="12" type="ORF">FEI15_09435</name>
</gene>
<evidence type="ECO:0000256" key="3">
    <source>
        <dbReference type="ARBA" id="ARBA00022490"/>
    </source>
</evidence>
<dbReference type="PROSITE" id="PS51094">
    <property type="entry name" value="PTS_EIIA_TYPE_2"/>
    <property type="match status" value="1"/>
</dbReference>
<evidence type="ECO:0000256" key="4">
    <source>
        <dbReference type="ARBA" id="ARBA00022553"/>
    </source>
</evidence>
<sequence length="149" mass="16424">MLGKLVTPEMVQLTDRKMDWKEAIRFAAQPLKKFDFIESRYIDAMIEKVEQYGAFIHIGKGIAMPHARPEDGALKVGISILKVANSVLLLGQKEHAVTFFICLSAIDDTTHLKALAELATFLSDEPNLNRLLAAKSKDEIISLLSGGGD</sequence>
<evidence type="ECO:0000256" key="1">
    <source>
        <dbReference type="ARBA" id="ARBA00004496"/>
    </source>
</evidence>
<dbReference type="GO" id="GO:0005737">
    <property type="term" value="C:cytoplasm"/>
    <property type="evidence" value="ECO:0007669"/>
    <property type="project" value="UniProtKB-SubCell"/>
</dbReference>
<comment type="subcellular location">
    <subcellularLocation>
        <location evidence="1">Cytoplasm</location>
    </subcellularLocation>
</comment>
<keyword evidence="12" id="KW-0762">Sugar transport</keyword>
<dbReference type="AlphaFoldDB" id="A0A5R8LNZ6"/>
<evidence type="ECO:0000256" key="8">
    <source>
        <dbReference type="ARBA" id="ARBA00037387"/>
    </source>
</evidence>
<evidence type="ECO:0000256" key="2">
    <source>
        <dbReference type="ARBA" id="ARBA00022448"/>
    </source>
</evidence>
<evidence type="ECO:0000313" key="12">
    <source>
        <dbReference type="EMBL" id="TLF38941.1"/>
    </source>
</evidence>
<keyword evidence="7" id="KW-0418">Kinase</keyword>
<dbReference type="SUPFAM" id="SSF55804">
    <property type="entry name" value="Phoshotransferase/anion transport protein"/>
    <property type="match status" value="1"/>
</dbReference>
<keyword evidence="3" id="KW-0963">Cytoplasm</keyword>
<organism evidence="12 13">
    <name type="scientific">Lacticaseibacillus zeae</name>
    <name type="common">Lactobacillus zeae</name>
    <dbReference type="NCBI Taxonomy" id="57037"/>
    <lineage>
        <taxon>Bacteria</taxon>
        <taxon>Bacillati</taxon>
        <taxon>Bacillota</taxon>
        <taxon>Bacilli</taxon>
        <taxon>Lactobacillales</taxon>
        <taxon>Lactobacillaceae</taxon>
        <taxon>Lacticaseibacillus</taxon>
    </lineage>
</organism>
<evidence type="ECO:0000256" key="5">
    <source>
        <dbReference type="ARBA" id="ARBA00022679"/>
    </source>
</evidence>
<dbReference type="PROSITE" id="PS00372">
    <property type="entry name" value="PTS_EIIA_TYPE_2_HIS"/>
    <property type="match status" value="1"/>
</dbReference>
<dbReference type="InterPro" id="IPR002178">
    <property type="entry name" value="PTS_EIIA_type-2_dom"/>
</dbReference>
<dbReference type="PANTHER" id="PTHR36203">
    <property type="entry name" value="ASCORBATE-SPECIFIC PTS SYSTEM EIIA COMPONENT"/>
    <property type="match status" value="1"/>
</dbReference>
<dbReference type="Gene3D" id="3.40.930.10">
    <property type="entry name" value="Mannitol-specific EII, Chain A"/>
    <property type="match status" value="1"/>
</dbReference>
<dbReference type="InterPro" id="IPR016152">
    <property type="entry name" value="PTrfase/Anion_transptr"/>
</dbReference>
<protein>
    <recommendedName>
        <fullName evidence="9">Ascorbate-specific PTS system EIIA component</fullName>
    </recommendedName>
    <alternativeName>
        <fullName evidence="10">Ascorbate-specific phosphotransferase enzyme IIA component</fullName>
    </alternativeName>
</protein>
<evidence type="ECO:0000256" key="6">
    <source>
        <dbReference type="ARBA" id="ARBA00022683"/>
    </source>
</evidence>
<evidence type="ECO:0000256" key="10">
    <source>
        <dbReference type="ARBA" id="ARBA00042072"/>
    </source>
</evidence>
<proteinExistence type="predicted"/>
<dbReference type="Pfam" id="PF00359">
    <property type="entry name" value="PTS_EIIA_2"/>
    <property type="match status" value="1"/>
</dbReference>
<dbReference type="EMBL" id="VBWO01000008">
    <property type="protein sequence ID" value="TLF38941.1"/>
    <property type="molecule type" value="Genomic_DNA"/>
</dbReference>
<keyword evidence="4" id="KW-0597">Phosphoprotein</keyword>
<feature type="domain" description="PTS EIIA type-2" evidence="11">
    <location>
        <begin position="4"/>
        <end position="147"/>
    </location>
</feature>
<accession>A0A5R8LNZ6</accession>
<keyword evidence="2" id="KW-0813">Transport</keyword>
<evidence type="ECO:0000256" key="7">
    <source>
        <dbReference type="ARBA" id="ARBA00022777"/>
    </source>
</evidence>
<dbReference type="Proteomes" id="UP000309885">
    <property type="component" value="Unassembled WGS sequence"/>
</dbReference>
<dbReference type="GO" id="GO:0016301">
    <property type="term" value="F:kinase activity"/>
    <property type="evidence" value="ECO:0007669"/>
    <property type="project" value="UniProtKB-KW"/>
</dbReference>